<gene>
    <name evidence="1" type="ORF">LOTGIDRAFT_116487</name>
</gene>
<reference evidence="1 2" key="1">
    <citation type="journal article" date="2013" name="Nature">
        <title>Insights into bilaterian evolution from three spiralian genomes.</title>
        <authorList>
            <person name="Simakov O."/>
            <person name="Marletaz F."/>
            <person name="Cho S.J."/>
            <person name="Edsinger-Gonzales E."/>
            <person name="Havlak P."/>
            <person name="Hellsten U."/>
            <person name="Kuo D.H."/>
            <person name="Larsson T."/>
            <person name="Lv J."/>
            <person name="Arendt D."/>
            <person name="Savage R."/>
            <person name="Osoegawa K."/>
            <person name="de Jong P."/>
            <person name="Grimwood J."/>
            <person name="Chapman J.A."/>
            <person name="Shapiro H."/>
            <person name="Aerts A."/>
            <person name="Otillar R.P."/>
            <person name="Terry A.Y."/>
            <person name="Boore J.L."/>
            <person name="Grigoriev I.V."/>
            <person name="Lindberg D.R."/>
            <person name="Seaver E.C."/>
            <person name="Weisblat D.A."/>
            <person name="Putnam N.H."/>
            <person name="Rokhsar D.S."/>
        </authorList>
    </citation>
    <scope>NUCLEOTIDE SEQUENCE [LARGE SCALE GENOMIC DNA]</scope>
</reference>
<protein>
    <submittedName>
        <fullName evidence="1">Uncharacterized protein</fullName>
    </submittedName>
</protein>
<keyword evidence="2" id="KW-1185">Reference proteome</keyword>
<organism evidence="1 2">
    <name type="scientific">Lottia gigantea</name>
    <name type="common">Giant owl limpet</name>
    <dbReference type="NCBI Taxonomy" id="225164"/>
    <lineage>
        <taxon>Eukaryota</taxon>
        <taxon>Metazoa</taxon>
        <taxon>Spiralia</taxon>
        <taxon>Lophotrochozoa</taxon>
        <taxon>Mollusca</taxon>
        <taxon>Gastropoda</taxon>
        <taxon>Patellogastropoda</taxon>
        <taxon>Lottioidea</taxon>
        <taxon>Lottiidae</taxon>
        <taxon>Lottia</taxon>
    </lineage>
</organism>
<dbReference type="EMBL" id="KB201611">
    <property type="protein sequence ID" value="ESO95641.1"/>
    <property type="molecule type" value="Genomic_DNA"/>
</dbReference>
<evidence type="ECO:0000313" key="2">
    <source>
        <dbReference type="Proteomes" id="UP000030746"/>
    </source>
</evidence>
<proteinExistence type="predicted"/>
<sequence>CQPSRYTLALYHNTCQPSRYTLALYHNTVNPAGIPLPYTIILSTQPVYSERHILAIYICYILNNFSH</sequence>
<dbReference type="Proteomes" id="UP000030746">
    <property type="component" value="Unassembled WGS sequence"/>
</dbReference>
<feature type="non-terminal residue" evidence="1">
    <location>
        <position position="1"/>
    </location>
</feature>
<dbReference type="HOGENOM" id="CLU_2819921_0_0_1"/>
<dbReference type="CTD" id="20231354"/>
<dbReference type="KEGG" id="lgi:LOTGIDRAFT_116487"/>
<name>V4APS7_LOTGI</name>
<evidence type="ECO:0000313" key="1">
    <source>
        <dbReference type="EMBL" id="ESO95641.1"/>
    </source>
</evidence>
<dbReference type="RefSeq" id="XP_009053498.1">
    <property type="nucleotide sequence ID" value="XM_009055250.1"/>
</dbReference>
<dbReference type="GeneID" id="20231354"/>
<dbReference type="AlphaFoldDB" id="V4APS7"/>
<accession>V4APS7</accession>